<keyword evidence="4" id="KW-1185">Reference proteome</keyword>
<accession>A0A3S0MK87</accession>
<protein>
    <submittedName>
        <fullName evidence="3">Pilus assembly protein</fullName>
    </submittedName>
</protein>
<organism evidence="3 4">
    <name type="scientific">Vibrio aquaticus</name>
    <dbReference type="NCBI Taxonomy" id="2496559"/>
    <lineage>
        <taxon>Bacteria</taxon>
        <taxon>Pseudomonadati</taxon>
        <taxon>Pseudomonadota</taxon>
        <taxon>Gammaproteobacteria</taxon>
        <taxon>Vibrionales</taxon>
        <taxon>Vibrionaceae</taxon>
        <taxon>Vibrio</taxon>
    </lineage>
</organism>
<feature type="transmembrane region" description="Helical" evidence="1">
    <location>
        <begin position="12"/>
        <end position="34"/>
    </location>
</feature>
<evidence type="ECO:0000256" key="1">
    <source>
        <dbReference type="SAM" id="Phobius"/>
    </source>
</evidence>
<keyword evidence="1" id="KW-0472">Membrane</keyword>
<keyword evidence="1" id="KW-0812">Transmembrane</keyword>
<feature type="domain" description="TadE-like" evidence="2">
    <location>
        <begin position="6"/>
        <end position="48"/>
    </location>
</feature>
<gene>
    <name evidence="3" type="ORF">EJ063_08210</name>
</gene>
<dbReference type="Proteomes" id="UP000268973">
    <property type="component" value="Unassembled WGS sequence"/>
</dbReference>
<evidence type="ECO:0000313" key="4">
    <source>
        <dbReference type="Proteomes" id="UP000268973"/>
    </source>
</evidence>
<dbReference type="InterPro" id="IPR012495">
    <property type="entry name" value="TadE-like_dom"/>
</dbReference>
<dbReference type="AlphaFoldDB" id="A0A3S0MK87"/>
<reference evidence="3 4" key="1">
    <citation type="submission" date="2018-12" db="EMBL/GenBank/DDBJ databases">
        <title>Vibrio sp. isolated from China Sea.</title>
        <authorList>
            <person name="Li Y."/>
        </authorList>
    </citation>
    <scope>NUCLEOTIDE SEQUENCE [LARGE SCALE GENOMIC DNA]</scope>
    <source>
        <strain evidence="3 4">BEI207</strain>
    </source>
</reference>
<comment type="caution">
    <text evidence="3">The sequence shown here is derived from an EMBL/GenBank/DDBJ whole genome shotgun (WGS) entry which is preliminary data.</text>
</comment>
<dbReference type="EMBL" id="RXZH01000002">
    <property type="protein sequence ID" value="RTZ16766.1"/>
    <property type="molecule type" value="Genomic_DNA"/>
</dbReference>
<keyword evidence="1" id="KW-1133">Transmembrane helix</keyword>
<dbReference type="Pfam" id="PF07811">
    <property type="entry name" value="TadE"/>
    <property type="match status" value="1"/>
</dbReference>
<evidence type="ECO:0000259" key="2">
    <source>
        <dbReference type="Pfam" id="PF07811"/>
    </source>
</evidence>
<dbReference type="RefSeq" id="WP_126573788.1">
    <property type="nucleotide sequence ID" value="NZ_RXZH01000002.1"/>
</dbReference>
<name>A0A3S0MK87_9VIBR</name>
<evidence type="ECO:0000313" key="3">
    <source>
        <dbReference type="EMBL" id="RTZ16766.1"/>
    </source>
</evidence>
<proteinExistence type="predicted"/>
<sequence>MKNERGITIVEFTLMSSFLMLILLAIASIGYFMFSMQAVSESVRAAARMASVCQMHDSDINTFISDNAYISSMVAENIEIEYLDGSGTVLVAPDSEDVRFVRARAKDMDYRFVALLSFIGESGVIDMPSFETTIPSESLGMVPNDSNTDC</sequence>
<dbReference type="OrthoDB" id="6948598at2"/>